<dbReference type="Proteomes" id="UP000233618">
    <property type="component" value="Unassembled WGS sequence"/>
</dbReference>
<keyword evidence="1" id="KW-0472">Membrane</keyword>
<comment type="caution">
    <text evidence="2">The sequence shown here is derived from an EMBL/GenBank/DDBJ whole genome shotgun (WGS) entry which is preliminary data.</text>
</comment>
<keyword evidence="3" id="KW-1185">Reference proteome</keyword>
<protein>
    <submittedName>
        <fullName evidence="2">Uncharacterized protein</fullName>
    </submittedName>
</protein>
<feature type="transmembrane region" description="Helical" evidence="1">
    <location>
        <begin position="102"/>
        <end position="124"/>
    </location>
</feature>
<dbReference type="RefSeq" id="WP_101307804.1">
    <property type="nucleotide sequence ID" value="NZ_MVDE01000001.1"/>
</dbReference>
<name>A0A2N3IGD7_9BACT</name>
<evidence type="ECO:0000313" key="2">
    <source>
        <dbReference type="EMBL" id="PKQ69394.1"/>
    </source>
</evidence>
<dbReference type="AlphaFoldDB" id="A0A2N3IGD7"/>
<evidence type="ECO:0000256" key="1">
    <source>
        <dbReference type="SAM" id="Phobius"/>
    </source>
</evidence>
<dbReference type="EMBL" id="MVDE01000001">
    <property type="protein sequence ID" value="PKQ69394.1"/>
    <property type="molecule type" value="Genomic_DNA"/>
</dbReference>
<reference evidence="2 3" key="1">
    <citation type="journal article" date="2017" name="Front. Microbiol.">
        <title>Labilibaculum manganireducens gen. nov., sp. nov. and Labilibaculum filiforme sp. nov., Novel Bacteroidetes Isolated from Subsurface Sediments of the Baltic Sea.</title>
        <authorList>
            <person name="Vandieken V."/>
            <person name="Marshall I.P."/>
            <person name="Niemann H."/>
            <person name="Engelen B."/>
            <person name="Cypionka H."/>
        </authorList>
    </citation>
    <scope>NUCLEOTIDE SEQUENCE [LARGE SCALE GENOMIC DNA]</scope>
    <source>
        <strain evidence="2 3">59.10-2M</strain>
    </source>
</reference>
<sequence length="168" mass="19077">MAKKAFKQTKVGQWLTKKAPGIIDTIGDVFPPAKLLSNLIGSEPSLSNEDKLEFEKLLTNTYLKELEYHERNTNGARDMYASSKEMTDWLAKRIMNWNLPMLVLLIGINIVCLNYFESIALALISNIIGHVMQLLINERITVANFFLGSSKGSKDKTQEMLFKNENHL</sequence>
<organism evidence="2 3">
    <name type="scientific">Labilibaculum manganireducens</name>
    <dbReference type="NCBI Taxonomy" id="1940525"/>
    <lineage>
        <taxon>Bacteria</taxon>
        <taxon>Pseudomonadati</taxon>
        <taxon>Bacteroidota</taxon>
        <taxon>Bacteroidia</taxon>
        <taxon>Marinilabiliales</taxon>
        <taxon>Marinifilaceae</taxon>
        <taxon>Labilibaculum</taxon>
    </lineage>
</organism>
<keyword evidence="1" id="KW-0812">Transmembrane</keyword>
<proteinExistence type="predicted"/>
<keyword evidence="1" id="KW-1133">Transmembrane helix</keyword>
<gene>
    <name evidence="2" type="ORF">BZG01_00200</name>
</gene>
<evidence type="ECO:0000313" key="3">
    <source>
        <dbReference type="Proteomes" id="UP000233618"/>
    </source>
</evidence>
<accession>A0A2N3IGD7</accession>